<accession>A0A657M0M2</accession>
<dbReference type="PANTHER" id="PTHR43162">
    <property type="match status" value="1"/>
</dbReference>
<evidence type="ECO:0000313" key="2">
    <source>
        <dbReference type="EMBL" id="OJF99940.1"/>
    </source>
</evidence>
<reference evidence="2 3" key="1">
    <citation type="submission" date="2016-02" db="EMBL/GenBank/DDBJ databases">
        <title>Genome sequencing of a beta-galactosidase producing bacteria Rhizobium sp. 59.</title>
        <authorList>
            <person name="Wang D."/>
            <person name="Kot W."/>
            <person name="Qin Y."/>
            <person name="Hansen L."/>
            <person name="Naqvi K."/>
            <person name="Rensing C."/>
        </authorList>
    </citation>
    <scope>NUCLEOTIDE SEQUENCE [LARGE SCALE GENOMIC DNA]</scope>
    <source>
        <strain evidence="2 3">59</strain>
    </source>
</reference>
<gene>
    <name evidence="2" type="ORF">AX760_25630</name>
</gene>
<proteinExistence type="predicted"/>
<evidence type="ECO:0000313" key="3">
    <source>
        <dbReference type="Proteomes" id="UP000182661"/>
    </source>
</evidence>
<dbReference type="Proteomes" id="UP000182661">
    <property type="component" value="Unassembled WGS sequence"/>
</dbReference>
<evidence type="ECO:0000259" key="1">
    <source>
        <dbReference type="Pfam" id="PF05368"/>
    </source>
</evidence>
<feature type="domain" description="NmrA-like" evidence="1">
    <location>
        <begin position="30"/>
        <end position="164"/>
    </location>
</feature>
<dbReference type="Pfam" id="PF05368">
    <property type="entry name" value="NmrA"/>
    <property type="match status" value="1"/>
</dbReference>
<dbReference type="InterPro" id="IPR051604">
    <property type="entry name" value="Ergot_Alk_Oxidoreductase"/>
</dbReference>
<protein>
    <recommendedName>
        <fullName evidence="1">NmrA-like domain-containing protein</fullName>
    </recommendedName>
</protein>
<keyword evidence="3" id="KW-1185">Reference proteome</keyword>
<name>A0A657M0M2_9HYPH</name>
<dbReference type="AlphaFoldDB" id="A0A657M0M2"/>
<sequence length="206" mass="21538">MTDFVELWITAAIQGAVKRIVLNVGGTPGPAEAHPFFADLHQAQHCVISSGLPYVILQPTVYLDNLAAPWAAQGLAAGMITYPADPKAEISWMSHRTLGQWVAAVAGGGCDGQTLPIGGPEPLTGAELAREIGAGLGREITYVSIPPEAFAEGMNATMGSPAGDRLAAIYARLTAEPTSMRTDPTKATDLGIELETARAFASRGLR</sequence>
<dbReference type="EMBL" id="LSRP01000048">
    <property type="protein sequence ID" value="OJF99940.1"/>
    <property type="molecule type" value="Genomic_DNA"/>
</dbReference>
<organism evidence="2 3">
    <name type="scientific">Pararhizobium antarcticum</name>
    <dbReference type="NCBI Taxonomy" id="1798805"/>
    <lineage>
        <taxon>Bacteria</taxon>
        <taxon>Pseudomonadati</taxon>
        <taxon>Pseudomonadota</taxon>
        <taxon>Alphaproteobacteria</taxon>
        <taxon>Hyphomicrobiales</taxon>
        <taxon>Rhizobiaceae</taxon>
        <taxon>Rhizobium/Agrobacterium group</taxon>
        <taxon>Pararhizobium</taxon>
    </lineage>
</organism>
<dbReference type="InterPro" id="IPR008030">
    <property type="entry name" value="NmrA-like"/>
</dbReference>
<dbReference type="SUPFAM" id="SSF51735">
    <property type="entry name" value="NAD(P)-binding Rossmann-fold domains"/>
    <property type="match status" value="1"/>
</dbReference>
<dbReference type="InterPro" id="IPR036291">
    <property type="entry name" value="NAD(P)-bd_dom_sf"/>
</dbReference>
<dbReference type="Gene3D" id="3.90.25.10">
    <property type="entry name" value="UDP-galactose 4-epimerase, domain 1"/>
    <property type="match status" value="1"/>
</dbReference>
<dbReference type="Gene3D" id="3.40.50.720">
    <property type="entry name" value="NAD(P)-binding Rossmann-like Domain"/>
    <property type="match status" value="1"/>
</dbReference>
<dbReference type="PANTHER" id="PTHR43162:SF1">
    <property type="entry name" value="PRESTALK A DIFFERENTIATION PROTEIN A"/>
    <property type="match status" value="1"/>
</dbReference>
<comment type="caution">
    <text evidence="2">The sequence shown here is derived from an EMBL/GenBank/DDBJ whole genome shotgun (WGS) entry which is preliminary data.</text>
</comment>